<comment type="subcellular location">
    <subcellularLocation>
        <location evidence="1">Cell membrane</location>
        <topology evidence="1">Multi-pass membrane protein</topology>
    </subcellularLocation>
</comment>
<dbReference type="Proteomes" id="UP000463138">
    <property type="component" value="Unassembled WGS sequence"/>
</dbReference>
<sequence length="430" mass="45766">MKMPGATARLLVSLRGRTMRSVATLLAGAAAGQLITLITVPLLTRIFSPAVFGEAGTLLAAASVVMPVAGFCLPLAIVLATDDDEARALGRASLSISVLLAAVMAFGIVFWSSLSDAPWGMSSGLLMFIPLLMCLATAVSVLEQWAHRRSCYTASAKVSVGKSLIGNGGKVLGGLMAPVSMTLVFMTAVAEAVAAMLYLGWLRGSVTPDRTTPLKWWALVVKYRQFPLFRAPQVLVSCLSLAVPVLLLGAWYEPAIVGFFVLARSVVAAPSMLLGKAIGDVIYPRLARAAQDGLPLLPLQLKAVTLLGVVGLLPLIPILLAAPLIFGLLFGEPWQMAGEHARWMALWFYFTLVGVPCISSMPVLQVQRLHLTYTCFTAVIRVGLMYWACAIAQLASSTSVALYCISGALLNAGLMVWILLLSAHRDRLMA</sequence>
<dbReference type="EMBL" id="QOVF01000004">
    <property type="protein sequence ID" value="KAA0693529.1"/>
    <property type="molecule type" value="Genomic_DNA"/>
</dbReference>
<evidence type="ECO:0000313" key="8">
    <source>
        <dbReference type="Proteomes" id="UP000463138"/>
    </source>
</evidence>
<accession>A0A7V7GST5</accession>
<dbReference type="RefSeq" id="WP_149333279.1">
    <property type="nucleotide sequence ID" value="NZ_QOVF01000004.1"/>
</dbReference>
<evidence type="ECO:0000256" key="2">
    <source>
        <dbReference type="ARBA" id="ARBA00022475"/>
    </source>
</evidence>
<reference evidence="7 8" key="1">
    <citation type="submission" date="2018-07" db="EMBL/GenBank/DDBJ databases">
        <title>Pseudomonas laoshanensis sp. nov., isolated from soil.</title>
        <authorList>
            <person name="Sun J."/>
            <person name="Yu L."/>
            <person name="Wang M."/>
            <person name="Zhang C."/>
        </authorList>
    </citation>
    <scope>NUCLEOTIDE SEQUENCE [LARGE SCALE GENOMIC DNA]</scope>
    <source>
        <strain evidence="7 8">Y22</strain>
    </source>
</reference>
<dbReference type="OrthoDB" id="3831435at2"/>
<name>A0A7V7GST5_9GAMM</name>
<proteinExistence type="predicted"/>
<dbReference type="PANTHER" id="PTHR30250">
    <property type="entry name" value="PST FAMILY PREDICTED COLANIC ACID TRANSPORTER"/>
    <property type="match status" value="1"/>
</dbReference>
<gene>
    <name evidence="7" type="ORF">DT594_14175</name>
</gene>
<dbReference type="GO" id="GO:0005886">
    <property type="term" value="C:plasma membrane"/>
    <property type="evidence" value="ECO:0007669"/>
    <property type="project" value="UniProtKB-SubCell"/>
</dbReference>
<keyword evidence="2" id="KW-1003">Cell membrane</keyword>
<evidence type="ECO:0000256" key="4">
    <source>
        <dbReference type="ARBA" id="ARBA00022989"/>
    </source>
</evidence>
<feature type="transmembrane region" description="Helical" evidence="6">
    <location>
        <begin position="92"/>
        <end position="113"/>
    </location>
</feature>
<evidence type="ECO:0008006" key="9">
    <source>
        <dbReference type="Google" id="ProtNLM"/>
    </source>
</evidence>
<evidence type="ECO:0000256" key="6">
    <source>
        <dbReference type="SAM" id="Phobius"/>
    </source>
</evidence>
<feature type="transmembrane region" description="Helical" evidence="6">
    <location>
        <begin position="371"/>
        <end position="394"/>
    </location>
</feature>
<feature type="transmembrane region" description="Helical" evidence="6">
    <location>
        <begin position="346"/>
        <end position="364"/>
    </location>
</feature>
<dbReference type="AlphaFoldDB" id="A0A7V7GST5"/>
<feature type="transmembrane region" description="Helical" evidence="6">
    <location>
        <begin position="21"/>
        <end position="43"/>
    </location>
</feature>
<protein>
    <recommendedName>
        <fullName evidence="9">Polysaccharide biosynthesis protein</fullName>
    </recommendedName>
</protein>
<evidence type="ECO:0000256" key="1">
    <source>
        <dbReference type="ARBA" id="ARBA00004651"/>
    </source>
</evidence>
<organism evidence="7 8">
    <name type="scientific">Halopseudomonas laoshanensis</name>
    <dbReference type="NCBI Taxonomy" id="2268758"/>
    <lineage>
        <taxon>Bacteria</taxon>
        <taxon>Pseudomonadati</taxon>
        <taxon>Pseudomonadota</taxon>
        <taxon>Gammaproteobacteria</taxon>
        <taxon>Pseudomonadales</taxon>
        <taxon>Pseudomonadaceae</taxon>
        <taxon>Halopseudomonas</taxon>
    </lineage>
</organism>
<feature type="transmembrane region" description="Helical" evidence="6">
    <location>
        <begin position="119"/>
        <end position="142"/>
    </location>
</feature>
<keyword evidence="4 6" id="KW-1133">Transmembrane helix</keyword>
<keyword evidence="5 6" id="KW-0472">Membrane</keyword>
<keyword evidence="3 6" id="KW-0812">Transmembrane</keyword>
<dbReference type="InterPro" id="IPR050833">
    <property type="entry name" value="Poly_Biosynth_Transport"/>
</dbReference>
<feature type="transmembrane region" description="Helical" evidence="6">
    <location>
        <begin position="55"/>
        <end position="80"/>
    </location>
</feature>
<evidence type="ECO:0000313" key="7">
    <source>
        <dbReference type="EMBL" id="KAA0693529.1"/>
    </source>
</evidence>
<feature type="transmembrane region" description="Helical" evidence="6">
    <location>
        <begin position="234"/>
        <end position="252"/>
    </location>
</feature>
<dbReference type="Pfam" id="PF13440">
    <property type="entry name" value="Polysacc_synt_3"/>
    <property type="match status" value="1"/>
</dbReference>
<feature type="transmembrane region" description="Helical" evidence="6">
    <location>
        <begin position="304"/>
        <end position="326"/>
    </location>
</feature>
<keyword evidence="8" id="KW-1185">Reference proteome</keyword>
<evidence type="ECO:0000256" key="3">
    <source>
        <dbReference type="ARBA" id="ARBA00022692"/>
    </source>
</evidence>
<feature type="transmembrane region" description="Helical" evidence="6">
    <location>
        <begin position="400"/>
        <end position="421"/>
    </location>
</feature>
<comment type="caution">
    <text evidence="7">The sequence shown here is derived from an EMBL/GenBank/DDBJ whole genome shotgun (WGS) entry which is preliminary data.</text>
</comment>
<evidence type="ECO:0000256" key="5">
    <source>
        <dbReference type="ARBA" id="ARBA00023136"/>
    </source>
</evidence>
<dbReference type="PANTHER" id="PTHR30250:SF11">
    <property type="entry name" value="O-ANTIGEN TRANSPORTER-RELATED"/>
    <property type="match status" value="1"/>
</dbReference>